<dbReference type="EMBL" id="JACAZE010000031">
    <property type="protein sequence ID" value="KAF7288820.1"/>
    <property type="molecule type" value="Genomic_DNA"/>
</dbReference>
<evidence type="ECO:0000313" key="3">
    <source>
        <dbReference type="Proteomes" id="UP000613580"/>
    </source>
</evidence>
<organism evidence="2 3">
    <name type="scientific">Mycena chlorophos</name>
    <name type="common">Agaric fungus</name>
    <name type="synonym">Agaricus chlorophos</name>
    <dbReference type="NCBI Taxonomy" id="658473"/>
    <lineage>
        <taxon>Eukaryota</taxon>
        <taxon>Fungi</taxon>
        <taxon>Dikarya</taxon>
        <taxon>Basidiomycota</taxon>
        <taxon>Agaricomycotina</taxon>
        <taxon>Agaricomycetes</taxon>
        <taxon>Agaricomycetidae</taxon>
        <taxon>Agaricales</taxon>
        <taxon>Marasmiineae</taxon>
        <taxon>Mycenaceae</taxon>
        <taxon>Mycena</taxon>
    </lineage>
</organism>
<feature type="compositionally biased region" description="Pro residues" evidence="1">
    <location>
        <begin position="976"/>
        <end position="1004"/>
    </location>
</feature>
<feature type="compositionally biased region" description="Low complexity" evidence="1">
    <location>
        <begin position="841"/>
        <end position="850"/>
    </location>
</feature>
<feature type="compositionally biased region" description="Polar residues" evidence="1">
    <location>
        <begin position="514"/>
        <end position="547"/>
    </location>
</feature>
<evidence type="ECO:0000256" key="1">
    <source>
        <dbReference type="SAM" id="MobiDB-lite"/>
    </source>
</evidence>
<dbReference type="OrthoDB" id="3131774at2759"/>
<comment type="caution">
    <text evidence="2">The sequence shown here is derived from an EMBL/GenBank/DDBJ whole genome shotgun (WGS) entry which is preliminary data.</text>
</comment>
<keyword evidence="3" id="KW-1185">Reference proteome</keyword>
<name>A0A8H6S038_MYCCL</name>
<accession>A0A8H6S038</accession>
<feature type="region of interest" description="Disordered" evidence="1">
    <location>
        <begin position="431"/>
        <end position="1023"/>
    </location>
</feature>
<proteinExistence type="predicted"/>
<sequence>MSGNITPGIKDAFKKAHSKRYGRYQHTELFKLYREVSDKITTIANTKKINVASAYLELIQALDRSLDQIEPEVTQRKVTEFEGYLNYSNDARQWVENLAQAFQKDLEEEQLAKRIAARYFSMWGRKTEETISLRIVIRDRVPWPKDSATNAPTIWFSAPLKGQDLYSIVEMFRREGLEQDSEKLTATTSLENITGRNPFFYQPVDFGKQRFDELCKADERGQDILPEPLNRRLSDIAEYQKLGKKDPVELVLYLDRRSWVELPGPNSETRPLRFGNIFRWVVNPNDARKEVYILKESTHGSLNRPPEQMTEKPRPRNVLVEVAEVDHEEPLSEAPAPVEKSYSWEDLLDEWFTLPVQTVQAFTVKDDEHPVEVASEPKKRWASSPIVLPRNWKMQAGISGWNPNSSSSPALTSTSTDSKFNFTVKGIEPTTRALQSKSNTLEESDQAARVVPTQKPRSPAASPSLADPVSKAAHAQTGATTTSSTATAESKPAVPRAAKLSVPMGPTDEKKAPATSSTPAHQTTPSLQTPPNAPPTGSSIEPTVSRTTPKKQAPLSTAAPTSLPQDIPTQKTKPVAERVETSKTPPISSHPPRTPPPPDVSRDASPSAKSRKAAAVNSAHQPTGKAADKTVRDSSPKTSPFATPQRDFSGPESTPGSAKPQAATSRSQLDGVRKQSPVPVAVPAPGAATLPTREPKPTAAKPQTTTSTPRELSAATAPTDSMSERPTQAMVPAATPQANISVHRAEIPAKPAEAPGPKAPLVATLATPPSVSRDRAPGRKPAGTVPAATTPRREDDPKAPPRNGTTSASPRVAPSATARPDPSGVTVMPARESKPGPAPAKPQAGAQQAPSNPELPIPKAVPVAVPQPNVRIETPAKPAEAPAGRVATPVSRVREPHESTRETAPVAHEPKGTLSTPPKSGPGPVAARPDVSGDAEPNTGSGPGTATIHAAEPRDGGAHMRQSRKEVLGPVDRVPTPTPTPRQPTPPLRQPTPPPRPSPAPTPAPAAKKDGFWRRVGKAVGLI</sequence>
<feature type="compositionally biased region" description="Basic and acidic residues" evidence="1">
    <location>
        <begin position="892"/>
        <end position="901"/>
    </location>
</feature>
<protein>
    <submittedName>
        <fullName evidence="2">Uncharacterized protein</fullName>
    </submittedName>
</protein>
<gene>
    <name evidence="2" type="ORF">HMN09_01363800</name>
</gene>
<feature type="compositionally biased region" description="Polar residues" evidence="1">
    <location>
        <begin position="716"/>
        <end position="726"/>
    </location>
</feature>
<dbReference type="Proteomes" id="UP000613580">
    <property type="component" value="Unassembled WGS sequence"/>
</dbReference>
<feature type="compositionally biased region" description="Polar residues" evidence="1">
    <location>
        <begin position="651"/>
        <end position="668"/>
    </location>
</feature>
<feature type="compositionally biased region" description="Low complexity" evidence="1">
    <location>
        <begin position="748"/>
        <end position="760"/>
    </location>
</feature>
<feature type="compositionally biased region" description="Basic and acidic residues" evidence="1">
    <location>
        <begin position="951"/>
        <end position="967"/>
    </location>
</feature>
<feature type="compositionally biased region" description="Low complexity" evidence="1">
    <location>
        <begin position="472"/>
        <end position="490"/>
    </location>
</feature>
<feature type="compositionally biased region" description="Basic and acidic residues" evidence="1">
    <location>
        <begin position="626"/>
        <end position="635"/>
    </location>
</feature>
<feature type="compositionally biased region" description="Low complexity" evidence="1">
    <location>
        <begin position="697"/>
        <end position="709"/>
    </location>
</feature>
<feature type="compositionally biased region" description="Pro residues" evidence="1">
    <location>
        <begin position="588"/>
        <end position="599"/>
    </location>
</feature>
<dbReference type="AlphaFoldDB" id="A0A8H6S038"/>
<evidence type="ECO:0000313" key="2">
    <source>
        <dbReference type="EMBL" id="KAF7288820.1"/>
    </source>
</evidence>
<reference evidence="2" key="1">
    <citation type="submission" date="2020-05" db="EMBL/GenBank/DDBJ databases">
        <title>Mycena genomes resolve the evolution of fungal bioluminescence.</title>
        <authorList>
            <person name="Tsai I.J."/>
        </authorList>
    </citation>
    <scope>NUCLEOTIDE SEQUENCE</scope>
    <source>
        <strain evidence="2">110903Hualien_Pintung</strain>
    </source>
</reference>
<feature type="compositionally biased region" description="Low complexity" evidence="1">
    <location>
        <begin position="677"/>
        <end position="688"/>
    </location>
</feature>
<feature type="compositionally biased region" description="Polar residues" evidence="1">
    <location>
        <begin position="432"/>
        <end position="441"/>
    </location>
</feature>
<feature type="compositionally biased region" description="Polar residues" evidence="1">
    <location>
        <begin position="554"/>
        <end position="572"/>
    </location>
</feature>